<dbReference type="PANTHER" id="PTHR47966:SF1">
    <property type="entry name" value="ASPARTYL PROTEINASE"/>
    <property type="match status" value="1"/>
</dbReference>
<evidence type="ECO:0000256" key="13">
    <source>
        <dbReference type="SAM" id="SignalP"/>
    </source>
</evidence>
<dbReference type="InterPro" id="IPR021109">
    <property type="entry name" value="Peptidase_aspartic_dom_sf"/>
</dbReference>
<sequence length="411" mass="44057">MKFILTSCIALALVTLSAEAAPESKKINIPLEVNENYKPNTKAALEKVIAKYSRFGFTTESNGISPQSTNGTVPVVDDGNDVRYYGIVKVGTPGVDLRLDFDTGSSDSWFASTLCTNCGSSQRRYDPSKSKTYKKDGRKWSIRYGDGSSSNGILGKDTVNLGGLAIKQQTIGIAQRESLKFASGTVDGLLGLGFGSLSTVEGIKTPVENLINQGLISSPIFSVFLGKASKGGGGGMQKAAHSTHKLNCCLLEYIFGGYDSTKFKGKLTTVPVDNSIGFWGINVNGTRVGDKITSDPFKAIIDTGTTLLVLPSDVSTPIFHAYNATDNFDGTYTINCDTSNFKPLTFNIGGADFEVPPDSLIFEKKNDKCMASFTLGNVRGLAILGDTFIKNNYVVFNQKVPEVQIARSINA</sequence>
<dbReference type="InterPro" id="IPR001969">
    <property type="entry name" value="Aspartic_peptidase_AS"/>
</dbReference>
<keyword evidence="6 12" id="KW-0064">Aspartyl protease</keyword>
<evidence type="ECO:0000313" key="15">
    <source>
        <dbReference type="EMBL" id="RCH90796.1"/>
    </source>
</evidence>
<comment type="caution">
    <text evidence="15">The sequence shown here is derived from an EMBL/GenBank/DDBJ whole genome shotgun (WGS) entry which is preliminary data.</text>
</comment>
<keyword evidence="5 13" id="KW-0732">Signal</keyword>
<keyword evidence="15" id="KW-0675">Receptor</keyword>
<dbReference type="AlphaFoldDB" id="A0A367JLJ6"/>
<dbReference type="GO" id="GO:0004190">
    <property type="term" value="F:aspartic-type endopeptidase activity"/>
    <property type="evidence" value="ECO:0007669"/>
    <property type="project" value="UniProtKB-KW"/>
</dbReference>
<dbReference type="PRINTS" id="PR00792">
    <property type="entry name" value="PEPSIN"/>
</dbReference>
<keyword evidence="15" id="KW-0472">Membrane</keyword>
<comment type="catalytic activity">
    <reaction evidence="1">
        <text>Hydrolysis of proteins with broad specificity similar to that of pepsin A, preferring hydrophobic residues at P1 and P1'. Clots milk and activates trypsinogen. Does not cleave 4-Gln-|-His-5, but does cleave 10-His-|-Leu-11 and 12-Val-|-Glu-13 in B chain of insulin.</text>
        <dbReference type="EC" id="3.4.23.21"/>
    </reaction>
</comment>
<feature type="active site" evidence="10">
    <location>
        <position position="102"/>
    </location>
</feature>
<dbReference type="SUPFAM" id="SSF50630">
    <property type="entry name" value="Acid proteases"/>
    <property type="match status" value="1"/>
</dbReference>
<keyword evidence="4 12" id="KW-0645">Protease</keyword>
<evidence type="ECO:0000256" key="11">
    <source>
        <dbReference type="PIRSR" id="PIRSR601461-2"/>
    </source>
</evidence>
<name>A0A367JLJ6_RHIAZ</name>
<protein>
    <recommendedName>
        <fullName evidence="3">rhizopuspepsin</fullName>
        <ecNumber evidence="3">3.4.23.21</ecNumber>
    </recommendedName>
</protein>
<dbReference type="GO" id="GO:0006508">
    <property type="term" value="P:proteolysis"/>
    <property type="evidence" value="ECO:0007669"/>
    <property type="project" value="UniProtKB-KW"/>
</dbReference>
<evidence type="ECO:0000256" key="1">
    <source>
        <dbReference type="ARBA" id="ARBA00001130"/>
    </source>
</evidence>
<keyword evidence="8" id="KW-0865">Zymogen</keyword>
<comment type="similarity">
    <text evidence="2 12">Belongs to the peptidase A1 family.</text>
</comment>
<evidence type="ECO:0000256" key="2">
    <source>
        <dbReference type="ARBA" id="ARBA00007447"/>
    </source>
</evidence>
<feature type="active site" evidence="10">
    <location>
        <position position="302"/>
    </location>
</feature>
<evidence type="ECO:0000256" key="7">
    <source>
        <dbReference type="ARBA" id="ARBA00022801"/>
    </source>
</evidence>
<evidence type="ECO:0000313" key="16">
    <source>
        <dbReference type="Proteomes" id="UP000252139"/>
    </source>
</evidence>
<evidence type="ECO:0000256" key="3">
    <source>
        <dbReference type="ARBA" id="ARBA00013205"/>
    </source>
</evidence>
<dbReference type="PROSITE" id="PS00141">
    <property type="entry name" value="ASP_PROTEASE"/>
    <property type="match status" value="2"/>
</dbReference>
<dbReference type="InterPro" id="IPR001461">
    <property type="entry name" value="Aspartic_peptidase_A1"/>
</dbReference>
<evidence type="ECO:0000256" key="9">
    <source>
        <dbReference type="ARBA" id="ARBA00023157"/>
    </source>
</evidence>
<keyword evidence="7 12" id="KW-0378">Hydrolase</keyword>
<dbReference type="InterPro" id="IPR033121">
    <property type="entry name" value="PEPTIDASE_A1"/>
</dbReference>
<dbReference type="PANTHER" id="PTHR47966">
    <property type="entry name" value="BETA-SITE APP-CLEAVING ENZYME, ISOFORM A-RELATED"/>
    <property type="match status" value="1"/>
</dbReference>
<feature type="signal peptide" evidence="13">
    <location>
        <begin position="1"/>
        <end position="20"/>
    </location>
</feature>
<gene>
    <name evidence="15" type="primary">PEP1_1</name>
    <name evidence="15" type="ORF">CU097_005059</name>
</gene>
<organism evidence="15 16">
    <name type="scientific">Rhizopus azygosporus</name>
    <name type="common">Rhizopus microsporus var. azygosporus</name>
    <dbReference type="NCBI Taxonomy" id="86630"/>
    <lineage>
        <taxon>Eukaryota</taxon>
        <taxon>Fungi</taxon>
        <taxon>Fungi incertae sedis</taxon>
        <taxon>Mucoromycota</taxon>
        <taxon>Mucoromycotina</taxon>
        <taxon>Mucoromycetes</taxon>
        <taxon>Mucorales</taxon>
        <taxon>Mucorineae</taxon>
        <taxon>Rhizopodaceae</taxon>
        <taxon>Rhizopus</taxon>
    </lineage>
</organism>
<evidence type="ECO:0000256" key="6">
    <source>
        <dbReference type="ARBA" id="ARBA00022750"/>
    </source>
</evidence>
<dbReference type="Pfam" id="PF00026">
    <property type="entry name" value="Asp"/>
    <property type="match status" value="1"/>
</dbReference>
<dbReference type="Gene3D" id="2.40.70.10">
    <property type="entry name" value="Acid Proteases"/>
    <property type="match status" value="2"/>
</dbReference>
<dbReference type="FunFam" id="2.40.70.10:FF:000008">
    <property type="entry name" value="Cathepsin D"/>
    <property type="match status" value="1"/>
</dbReference>
<evidence type="ECO:0000256" key="12">
    <source>
        <dbReference type="RuleBase" id="RU000454"/>
    </source>
</evidence>
<dbReference type="EMBL" id="PJQL01001066">
    <property type="protein sequence ID" value="RCH90796.1"/>
    <property type="molecule type" value="Genomic_DNA"/>
</dbReference>
<keyword evidence="9 11" id="KW-1015">Disulfide bond</keyword>
<feature type="chain" id="PRO_5016834226" description="rhizopuspepsin" evidence="13">
    <location>
        <begin position="21"/>
        <end position="411"/>
    </location>
</feature>
<dbReference type="OrthoDB" id="2747330at2759"/>
<keyword evidence="15" id="KW-0812">Transmembrane</keyword>
<feature type="domain" description="Peptidase A1" evidence="14">
    <location>
        <begin position="84"/>
        <end position="406"/>
    </location>
</feature>
<dbReference type="PROSITE" id="PS51767">
    <property type="entry name" value="PEPTIDASE_A1"/>
    <property type="match status" value="1"/>
</dbReference>
<dbReference type="EC" id="3.4.23.21" evidence="3"/>
<evidence type="ECO:0000256" key="4">
    <source>
        <dbReference type="ARBA" id="ARBA00022670"/>
    </source>
</evidence>
<evidence type="ECO:0000256" key="5">
    <source>
        <dbReference type="ARBA" id="ARBA00022729"/>
    </source>
</evidence>
<evidence type="ECO:0000259" key="14">
    <source>
        <dbReference type="PROSITE" id="PS51767"/>
    </source>
</evidence>
<evidence type="ECO:0000256" key="10">
    <source>
        <dbReference type="PIRSR" id="PIRSR601461-1"/>
    </source>
</evidence>
<accession>A0A367JLJ6</accession>
<evidence type="ECO:0000256" key="8">
    <source>
        <dbReference type="ARBA" id="ARBA00023145"/>
    </source>
</evidence>
<keyword evidence="16" id="KW-1185">Reference proteome</keyword>
<reference evidence="15 16" key="1">
    <citation type="journal article" date="2018" name="G3 (Bethesda)">
        <title>Phylogenetic and Phylogenomic Definition of Rhizopus Species.</title>
        <authorList>
            <person name="Gryganskyi A.P."/>
            <person name="Golan J."/>
            <person name="Dolatabadi S."/>
            <person name="Mondo S."/>
            <person name="Robb S."/>
            <person name="Idnurm A."/>
            <person name="Muszewska A."/>
            <person name="Steczkiewicz K."/>
            <person name="Masonjones S."/>
            <person name="Liao H.L."/>
            <person name="Gajdeczka M.T."/>
            <person name="Anike F."/>
            <person name="Vuek A."/>
            <person name="Anishchenko I.M."/>
            <person name="Voigt K."/>
            <person name="de Hoog G.S."/>
            <person name="Smith M.E."/>
            <person name="Heitman J."/>
            <person name="Vilgalys R."/>
            <person name="Stajich J.E."/>
        </authorList>
    </citation>
    <scope>NUCLEOTIDE SEQUENCE [LARGE SCALE GENOMIC DNA]</scope>
    <source>
        <strain evidence="15 16">CBS 357.93</strain>
    </source>
</reference>
<feature type="disulfide bond" evidence="11">
    <location>
        <begin position="336"/>
        <end position="369"/>
    </location>
</feature>
<dbReference type="Proteomes" id="UP000252139">
    <property type="component" value="Unassembled WGS sequence"/>
</dbReference>
<dbReference type="STRING" id="86630.A0A367JLJ6"/>
<proteinExistence type="inferred from homology"/>